<sequence length="134" mass="15129">MLVGRLSPRLIPFLGKPGQCGYFCTTPQGGRFAPTYLACTRPDYRTVFEPGTLQPRGRDLTITPPRPQLFARMESIQMTSQSHDKHKCLSHLALTSRDFTAVTSHPFPPIKCSVNSKIKSEMYMYFACIKVIMN</sequence>
<proteinExistence type="predicted"/>
<organism evidence="1 2">
    <name type="scientific">Araneus ventricosus</name>
    <name type="common">Orbweaver spider</name>
    <name type="synonym">Epeira ventricosa</name>
    <dbReference type="NCBI Taxonomy" id="182803"/>
    <lineage>
        <taxon>Eukaryota</taxon>
        <taxon>Metazoa</taxon>
        <taxon>Ecdysozoa</taxon>
        <taxon>Arthropoda</taxon>
        <taxon>Chelicerata</taxon>
        <taxon>Arachnida</taxon>
        <taxon>Araneae</taxon>
        <taxon>Araneomorphae</taxon>
        <taxon>Entelegynae</taxon>
        <taxon>Araneoidea</taxon>
        <taxon>Araneidae</taxon>
        <taxon>Araneus</taxon>
    </lineage>
</organism>
<dbReference type="EMBL" id="BGPR01007933">
    <property type="protein sequence ID" value="GBN30535.1"/>
    <property type="molecule type" value="Genomic_DNA"/>
</dbReference>
<comment type="caution">
    <text evidence="1">The sequence shown here is derived from an EMBL/GenBank/DDBJ whole genome shotgun (WGS) entry which is preliminary data.</text>
</comment>
<accession>A0A4Y2MTV0</accession>
<keyword evidence="2" id="KW-1185">Reference proteome</keyword>
<dbReference type="AlphaFoldDB" id="A0A4Y2MTV0"/>
<name>A0A4Y2MTV0_ARAVE</name>
<reference evidence="1 2" key="1">
    <citation type="journal article" date="2019" name="Sci. Rep.">
        <title>Orb-weaving spider Araneus ventricosus genome elucidates the spidroin gene catalogue.</title>
        <authorList>
            <person name="Kono N."/>
            <person name="Nakamura H."/>
            <person name="Ohtoshi R."/>
            <person name="Moran D.A.P."/>
            <person name="Shinohara A."/>
            <person name="Yoshida Y."/>
            <person name="Fujiwara M."/>
            <person name="Mori M."/>
            <person name="Tomita M."/>
            <person name="Arakawa K."/>
        </authorList>
    </citation>
    <scope>NUCLEOTIDE SEQUENCE [LARGE SCALE GENOMIC DNA]</scope>
</reference>
<dbReference type="Proteomes" id="UP000499080">
    <property type="component" value="Unassembled WGS sequence"/>
</dbReference>
<evidence type="ECO:0000313" key="1">
    <source>
        <dbReference type="EMBL" id="GBN30535.1"/>
    </source>
</evidence>
<protein>
    <submittedName>
        <fullName evidence="1">Uncharacterized protein</fullName>
    </submittedName>
</protein>
<gene>
    <name evidence="1" type="ORF">AVEN_192517_1</name>
</gene>
<evidence type="ECO:0000313" key="2">
    <source>
        <dbReference type="Proteomes" id="UP000499080"/>
    </source>
</evidence>